<feature type="transmembrane region" description="Helical" evidence="7">
    <location>
        <begin position="144"/>
        <end position="166"/>
    </location>
</feature>
<dbReference type="Gene3D" id="1.10.3720.10">
    <property type="entry name" value="MetI-like"/>
    <property type="match status" value="1"/>
</dbReference>
<evidence type="ECO:0000256" key="3">
    <source>
        <dbReference type="ARBA" id="ARBA00022475"/>
    </source>
</evidence>
<comment type="similarity">
    <text evidence="7">Belongs to the binding-protein-dependent transport system permease family.</text>
</comment>
<proteinExistence type="inferred from homology"/>
<evidence type="ECO:0000256" key="1">
    <source>
        <dbReference type="ARBA" id="ARBA00004651"/>
    </source>
</evidence>
<dbReference type="RefSeq" id="WP_259866228.1">
    <property type="nucleotide sequence ID" value="NZ_BAAAST010000004.1"/>
</dbReference>
<dbReference type="Pfam" id="PF19300">
    <property type="entry name" value="BPD_transp_1_N"/>
    <property type="match status" value="1"/>
</dbReference>
<dbReference type="Proteomes" id="UP001059617">
    <property type="component" value="Chromosome"/>
</dbReference>
<evidence type="ECO:0000256" key="5">
    <source>
        <dbReference type="ARBA" id="ARBA00022989"/>
    </source>
</evidence>
<accession>A0ABY5WCA7</accession>
<dbReference type="InterPro" id="IPR000515">
    <property type="entry name" value="MetI-like"/>
</dbReference>
<keyword evidence="2 7" id="KW-0813">Transport</keyword>
<feature type="transmembrane region" description="Helical" evidence="7">
    <location>
        <begin position="110"/>
        <end position="132"/>
    </location>
</feature>
<dbReference type="PROSITE" id="PS50928">
    <property type="entry name" value="ABC_TM1"/>
    <property type="match status" value="1"/>
</dbReference>
<protein>
    <submittedName>
        <fullName evidence="9">ABC transporter permease</fullName>
    </submittedName>
</protein>
<feature type="transmembrane region" description="Helical" evidence="7">
    <location>
        <begin position="282"/>
        <end position="305"/>
    </location>
</feature>
<evidence type="ECO:0000259" key="8">
    <source>
        <dbReference type="PROSITE" id="PS50928"/>
    </source>
</evidence>
<dbReference type="InterPro" id="IPR045621">
    <property type="entry name" value="BPD_transp_1_N"/>
</dbReference>
<keyword evidence="4 7" id="KW-0812">Transmembrane</keyword>
<dbReference type="PANTHER" id="PTHR43163:SF6">
    <property type="entry name" value="DIPEPTIDE TRANSPORT SYSTEM PERMEASE PROTEIN DPPB-RELATED"/>
    <property type="match status" value="1"/>
</dbReference>
<gene>
    <name evidence="9" type="ORF">Dfulv_21890</name>
</gene>
<dbReference type="PANTHER" id="PTHR43163">
    <property type="entry name" value="DIPEPTIDE TRANSPORT SYSTEM PERMEASE PROTEIN DPPB-RELATED"/>
    <property type="match status" value="1"/>
</dbReference>
<reference evidence="9" key="1">
    <citation type="submission" date="2021-04" db="EMBL/GenBank/DDBJ databases">
        <authorList>
            <person name="Hartkoorn R.C."/>
            <person name="Beaudoing E."/>
            <person name="Hot D."/>
        </authorList>
    </citation>
    <scope>NUCLEOTIDE SEQUENCE</scope>
    <source>
        <strain evidence="9">NRRL B-16292</strain>
    </source>
</reference>
<feature type="transmembrane region" description="Helical" evidence="7">
    <location>
        <begin position="178"/>
        <end position="201"/>
    </location>
</feature>
<name>A0ABY5WCA7_9ACTN</name>
<keyword evidence="6 7" id="KW-0472">Membrane</keyword>
<sequence>MVNGTGKYVVRRLAQAAVVVWAAFTVTFVAIRLLPGDPVALMLSGRNGFSAPTPEQVAETRARLGLDRPLLVQYWDALADALHGDFGSSIQTGRPVSAMISETLPATLQLGAAALVLSLVAGTAVGIAANLVGSPSARQWLRSLPAVGISLPSFWVGLVLLELLSFRWRLFPSFGSTGLTGLVLPACTLALPGAALVAQVLGKSLHDTLLQPYADTLRASGAGAWRLVVGHGLRNAAIPTVTAAGLLVGHLIGGAVVVETVFSRPGLGRITQAAVGEQDLPVVQGAVVVAALAFALINLAIDLLYPILDPRIHATTRTAGTPA</sequence>
<organism evidence="9 10">
    <name type="scientific">Dactylosporangium fulvum</name>
    <dbReference type="NCBI Taxonomy" id="53359"/>
    <lineage>
        <taxon>Bacteria</taxon>
        <taxon>Bacillati</taxon>
        <taxon>Actinomycetota</taxon>
        <taxon>Actinomycetes</taxon>
        <taxon>Micromonosporales</taxon>
        <taxon>Micromonosporaceae</taxon>
        <taxon>Dactylosporangium</taxon>
    </lineage>
</organism>
<keyword evidence="3" id="KW-1003">Cell membrane</keyword>
<feature type="transmembrane region" description="Helical" evidence="7">
    <location>
        <begin position="236"/>
        <end position="262"/>
    </location>
</feature>
<evidence type="ECO:0000256" key="2">
    <source>
        <dbReference type="ARBA" id="ARBA00022448"/>
    </source>
</evidence>
<dbReference type="CDD" id="cd06261">
    <property type="entry name" value="TM_PBP2"/>
    <property type="match status" value="1"/>
</dbReference>
<keyword evidence="10" id="KW-1185">Reference proteome</keyword>
<reference evidence="9" key="2">
    <citation type="submission" date="2022-09" db="EMBL/GenBank/DDBJ databases">
        <title>Biosynthetic gene clusters of Dactylosporangioum fulvum.</title>
        <authorList>
            <person name="Caradec T."/>
        </authorList>
    </citation>
    <scope>NUCLEOTIDE SEQUENCE</scope>
    <source>
        <strain evidence="9">NRRL B-16292</strain>
    </source>
</reference>
<dbReference type="EMBL" id="CP073720">
    <property type="protein sequence ID" value="UWP86746.1"/>
    <property type="molecule type" value="Genomic_DNA"/>
</dbReference>
<evidence type="ECO:0000313" key="9">
    <source>
        <dbReference type="EMBL" id="UWP86746.1"/>
    </source>
</evidence>
<comment type="subcellular location">
    <subcellularLocation>
        <location evidence="1 7">Cell membrane</location>
        <topology evidence="1 7">Multi-pass membrane protein</topology>
    </subcellularLocation>
</comment>
<dbReference type="SUPFAM" id="SSF161098">
    <property type="entry name" value="MetI-like"/>
    <property type="match status" value="1"/>
</dbReference>
<evidence type="ECO:0000313" key="10">
    <source>
        <dbReference type="Proteomes" id="UP001059617"/>
    </source>
</evidence>
<dbReference type="Pfam" id="PF00528">
    <property type="entry name" value="BPD_transp_1"/>
    <property type="match status" value="1"/>
</dbReference>
<evidence type="ECO:0000256" key="6">
    <source>
        <dbReference type="ARBA" id="ARBA00023136"/>
    </source>
</evidence>
<evidence type="ECO:0000256" key="4">
    <source>
        <dbReference type="ARBA" id="ARBA00022692"/>
    </source>
</evidence>
<feature type="transmembrane region" description="Helical" evidence="7">
    <location>
        <begin position="12"/>
        <end position="34"/>
    </location>
</feature>
<feature type="domain" description="ABC transmembrane type-1" evidence="8">
    <location>
        <begin position="104"/>
        <end position="305"/>
    </location>
</feature>
<evidence type="ECO:0000256" key="7">
    <source>
        <dbReference type="RuleBase" id="RU363032"/>
    </source>
</evidence>
<dbReference type="InterPro" id="IPR035906">
    <property type="entry name" value="MetI-like_sf"/>
</dbReference>
<keyword evidence="5 7" id="KW-1133">Transmembrane helix</keyword>